<evidence type="ECO:0000256" key="3">
    <source>
        <dbReference type="ARBA" id="ARBA00022741"/>
    </source>
</evidence>
<keyword evidence="12" id="KW-1185">Reference proteome</keyword>
<sequence>MASRIFERIIDPVAAPGQRASRLLGSPVPEAPPPAGLWGFYWHFIRQSRALFGLLFLAGLCVALLDALIPVFIGRVVAMLSEHPPGALLAERWPALLGMALVLLLARPVAILAQNLVGQQAINAGVTSMIRWQSHWHVVRQGWSFFQEDFAGRIANRVMQAGPALRESVVQSVNAVWYILVYGTGAVLYLASANLWLALPILVWFAAYCLLLRFIVPRMRARARAASEQRSLLTGRIVDSYTNILTLKLFARAEDEDAFVREGILGLTAAFQRQMRLVTLNALLLSTLNATMLVSMASIALGLWDAGRIELGIVAAALPMAWQIANISGWVAFNVAGIFENLGVVQEASGSIAVPPTAPDPEGARPLAVREGRITFEHVRFAYAGTQEMGAQEPKAGRGVLEDFHLDIAPGERVGLVGHSGAGKTTAMSLLLRFFAPQGGRILIDGQDIAGVTQESLRGAIGVVTQDTALLHRSIRDNIRYGRPDASQAEVEAAARQAAHDFIAGLRDWRGRAGYDSHVGERGVKLSGGQRQRVAIARVLLKNAPILVLDEATSALDSEVEAAIQEQLTGLMAGKTVIAIAHRLSTLASMDRLVVLEQGRIAEQGSHAELLARGGAYARLWRRQSGGFLKE</sequence>
<dbReference type="GO" id="GO:0015421">
    <property type="term" value="F:ABC-type oligopeptide transporter activity"/>
    <property type="evidence" value="ECO:0007669"/>
    <property type="project" value="TreeGrafter"/>
</dbReference>
<reference evidence="11 12" key="1">
    <citation type="submission" date="2017-10" db="EMBL/GenBank/DDBJ databases">
        <authorList>
            <person name="Banno H."/>
            <person name="Chua N.-H."/>
        </authorList>
    </citation>
    <scope>NUCLEOTIDE SEQUENCE [LARGE SCALE GENOMIC DNA]</scope>
    <source>
        <strain evidence="11 12">YW11</strain>
    </source>
</reference>
<evidence type="ECO:0000256" key="7">
    <source>
        <dbReference type="ARBA" id="ARBA00024725"/>
    </source>
</evidence>
<organism evidence="11 12">
    <name type="scientific">Teichococcus rhizosphaerae</name>
    <dbReference type="NCBI Taxonomy" id="1335062"/>
    <lineage>
        <taxon>Bacteria</taxon>
        <taxon>Pseudomonadati</taxon>
        <taxon>Pseudomonadota</taxon>
        <taxon>Alphaproteobacteria</taxon>
        <taxon>Acetobacterales</taxon>
        <taxon>Roseomonadaceae</taxon>
        <taxon>Roseomonas</taxon>
    </lineage>
</organism>
<protein>
    <submittedName>
        <fullName evidence="11">Multidrug ABC transporter ATP-binding protein</fullName>
    </submittedName>
</protein>
<keyword evidence="3" id="KW-0547">Nucleotide-binding</keyword>
<dbReference type="Pfam" id="PF00664">
    <property type="entry name" value="ABC_membrane"/>
    <property type="match status" value="1"/>
</dbReference>
<keyword evidence="2 8" id="KW-0812">Transmembrane</keyword>
<feature type="transmembrane region" description="Helical" evidence="8">
    <location>
        <begin position="175"/>
        <end position="191"/>
    </location>
</feature>
<evidence type="ECO:0000256" key="4">
    <source>
        <dbReference type="ARBA" id="ARBA00022840"/>
    </source>
</evidence>
<evidence type="ECO:0000256" key="2">
    <source>
        <dbReference type="ARBA" id="ARBA00022692"/>
    </source>
</evidence>
<evidence type="ECO:0000256" key="6">
    <source>
        <dbReference type="ARBA" id="ARBA00023136"/>
    </source>
</evidence>
<dbReference type="EMBL" id="PDNU01000017">
    <property type="protein sequence ID" value="PHK94876.1"/>
    <property type="molecule type" value="Genomic_DNA"/>
</dbReference>
<dbReference type="InterPro" id="IPR003593">
    <property type="entry name" value="AAA+_ATPase"/>
</dbReference>
<evidence type="ECO:0000313" key="11">
    <source>
        <dbReference type="EMBL" id="PHK94876.1"/>
    </source>
</evidence>
<evidence type="ECO:0000256" key="1">
    <source>
        <dbReference type="ARBA" id="ARBA00004651"/>
    </source>
</evidence>
<dbReference type="GO" id="GO:0016887">
    <property type="term" value="F:ATP hydrolysis activity"/>
    <property type="evidence" value="ECO:0007669"/>
    <property type="project" value="InterPro"/>
</dbReference>
<dbReference type="FunFam" id="3.40.50.300:FF:000218">
    <property type="entry name" value="Multidrug ABC transporter ATP-binding protein"/>
    <property type="match status" value="1"/>
</dbReference>
<dbReference type="GO" id="GO:0005886">
    <property type="term" value="C:plasma membrane"/>
    <property type="evidence" value="ECO:0007669"/>
    <property type="project" value="UniProtKB-SubCell"/>
</dbReference>
<dbReference type="InterPro" id="IPR011527">
    <property type="entry name" value="ABC1_TM_dom"/>
</dbReference>
<dbReference type="InterPro" id="IPR036640">
    <property type="entry name" value="ABC1_TM_sf"/>
</dbReference>
<keyword evidence="4 11" id="KW-0067">ATP-binding</keyword>
<evidence type="ECO:0000256" key="5">
    <source>
        <dbReference type="ARBA" id="ARBA00022989"/>
    </source>
</evidence>
<feature type="transmembrane region" description="Helical" evidence="8">
    <location>
        <begin position="197"/>
        <end position="216"/>
    </location>
</feature>
<name>A0A2C7ACR2_9PROT</name>
<dbReference type="PROSITE" id="PS50929">
    <property type="entry name" value="ABC_TM1F"/>
    <property type="match status" value="1"/>
</dbReference>
<dbReference type="InterPro" id="IPR027417">
    <property type="entry name" value="P-loop_NTPase"/>
</dbReference>
<dbReference type="GO" id="GO:0005524">
    <property type="term" value="F:ATP binding"/>
    <property type="evidence" value="ECO:0007669"/>
    <property type="project" value="UniProtKB-KW"/>
</dbReference>
<dbReference type="PROSITE" id="PS50893">
    <property type="entry name" value="ABC_TRANSPORTER_2"/>
    <property type="match status" value="1"/>
</dbReference>
<dbReference type="Proteomes" id="UP000223527">
    <property type="component" value="Unassembled WGS sequence"/>
</dbReference>
<evidence type="ECO:0000259" key="9">
    <source>
        <dbReference type="PROSITE" id="PS50893"/>
    </source>
</evidence>
<dbReference type="OrthoDB" id="5288404at2"/>
<dbReference type="InterPro" id="IPR003439">
    <property type="entry name" value="ABC_transporter-like_ATP-bd"/>
</dbReference>
<feature type="transmembrane region" description="Helical" evidence="8">
    <location>
        <begin position="93"/>
        <end position="113"/>
    </location>
</feature>
<feature type="domain" description="ABC transmembrane type-1" evidence="10">
    <location>
        <begin position="54"/>
        <end position="340"/>
    </location>
</feature>
<dbReference type="RefSeq" id="WP_099095522.1">
    <property type="nucleotide sequence ID" value="NZ_PDNU01000017.1"/>
</dbReference>
<dbReference type="PROSITE" id="PS00211">
    <property type="entry name" value="ABC_TRANSPORTER_1"/>
    <property type="match status" value="1"/>
</dbReference>
<keyword evidence="5 8" id="KW-1133">Transmembrane helix</keyword>
<comment type="function">
    <text evidence="7">Part of an ABC transporter complex. Transmembrane domains (TMD) form a pore in the inner membrane and the ATP-binding domain (NBD) is responsible for energy generation.</text>
</comment>
<proteinExistence type="predicted"/>
<dbReference type="InterPro" id="IPR017871">
    <property type="entry name" value="ABC_transporter-like_CS"/>
</dbReference>
<dbReference type="Pfam" id="PF00005">
    <property type="entry name" value="ABC_tran"/>
    <property type="match status" value="1"/>
</dbReference>
<evidence type="ECO:0000259" key="10">
    <source>
        <dbReference type="PROSITE" id="PS50929"/>
    </source>
</evidence>
<dbReference type="SUPFAM" id="SSF52540">
    <property type="entry name" value="P-loop containing nucleoside triphosphate hydrolases"/>
    <property type="match status" value="1"/>
</dbReference>
<feature type="transmembrane region" description="Helical" evidence="8">
    <location>
        <begin position="50"/>
        <end position="73"/>
    </location>
</feature>
<dbReference type="PANTHER" id="PTHR43394:SF1">
    <property type="entry name" value="ATP-BINDING CASSETTE SUB-FAMILY B MEMBER 10, MITOCHONDRIAL"/>
    <property type="match status" value="1"/>
</dbReference>
<evidence type="ECO:0000256" key="8">
    <source>
        <dbReference type="SAM" id="Phobius"/>
    </source>
</evidence>
<gene>
    <name evidence="11" type="ORF">CR162_10565</name>
</gene>
<comment type="caution">
    <text evidence="11">The sequence shown here is derived from an EMBL/GenBank/DDBJ whole genome shotgun (WGS) entry which is preliminary data.</text>
</comment>
<dbReference type="SMART" id="SM00382">
    <property type="entry name" value="AAA"/>
    <property type="match status" value="1"/>
</dbReference>
<evidence type="ECO:0000313" key="12">
    <source>
        <dbReference type="Proteomes" id="UP000223527"/>
    </source>
</evidence>
<dbReference type="SUPFAM" id="SSF90123">
    <property type="entry name" value="ABC transporter transmembrane region"/>
    <property type="match status" value="1"/>
</dbReference>
<comment type="subcellular location">
    <subcellularLocation>
        <location evidence="1">Cell membrane</location>
        <topology evidence="1">Multi-pass membrane protein</topology>
    </subcellularLocation>
</comment>
<dbReference type="InterPro" id="IPR039421">
    <property type="entry name" value="Type_1_exporter"/>
</dbReference>
<feature type="transmembrane region" description="Helical" evidence="8">
    <location>
        <begin position="282"/>
        <end position="304"/>
    </location>
</feature>
<dbReference type="Gene3D" id="3.40.50.300">
    <property type="entry name" value="P-loop containing nucleotide triphosphate hydrolases"/>
    <property type="match status" value="1"/>
</dbReference>
<accession>A0A2C7ACR2</accession>
<dbReference type="PANTHER" id="PTHR43394">
    <property type="entry name" value="ATP-DEPENDENT PERMEASE MDL1, MITOCHONDRIAL"/>
    <property type="match status" value="1"/>
</dbReference>
<feature type="domain" description="ABC transporter" evidence="9">
    <location>
        <begin position="374"/>
        <end position="623"/>
    </location>
</feature>
<dbReference type="AlphaFoldDB" id="A0A2C7ACR2"/>
<dbReference type="Gene3D" id="1.20.1560.10">
    <property type="entry name" value="ABC transporter type 1, transmembrane domain"/>
    <property type="match status" value="2"/>
</dbReference>
<keyword evidence="6 8" id="KW-0472">Membrane</keyword>